<feature type="compositionally biased region" description="Low complexity" evidence="1">
    <location>
        <begin position="1"/>
        <end position="13"/>
    </location>
</feature>
<dbReference type="EMBL" id="AVOT02016744">
    <property type="protein sequence ID" value="MBW0502280.1"/>
    <property type="molecule type" value="Genomic_DNA"/>
</dbReference>
<organism evidence="2 3">
    <name type="scientific">Austropuccinia psidii MF-1</name>
    <dbReference type="NCBI Taxonomy" id="1389203"/>
    <lineage>
        <taxon>Eukaryota</taxon>
        <taxon>Fungi</taxon>
        <taxon>Dikarya</taxon>
        <taxon>Basidiomycota</taxon>
        <taxon>Pucciniomycotina</taxon>
        <taxon>Pucciniomycetes</taxon>
        <taxon>Pucciniales</taxon>
        <taxon>Sphaerophragmiaceae</taxon>
        <taxon>Austropuccinia</taxon>
    </lineage>
</organism>
<dbReference type="Proteomes" id="UP000765509">
    <property type="component" value="Unassembled WGS sequence"/>
</dbReference>
<evidence type="ECO:0000256" key="1">
    <source>
        <dbReference type="SAM" id="MobiDB-lite"/>
    </source>
</evidence>
<name>A0A9Q3DJS4_9BASI</name>
<keyword evidence="3" id="KW-1185">Reference proteome</keyword>
<sequence length="110" mass="11981">MANFQEASASEASIPPAFKTPSMKAPECFDGTEPSKSEVSFSHANSFFRMLQSISLKTERKYFMPLHFSLAGLNNGLSRIFPTSPTKTQAAFSILGICLNHNSLPPLGPK</sequence>
<feature type="region of interest" description="Disordered" evidence="1">
    <location>
        <begin position="1"/>
        <end position="21"/>
    </location>
</feature>
<reference evidence="2" key="1">
    <citation type="submission" date="2021-03" db="EMBL/GenBank/DDBJ databases">
        <title>Draft genome sequence of rust myrtle Austropuccinia psidii MF-1, a brazilian biotype.</title>
        <authorList>
            <person name="Quecine M.C."/>
            <person name="Pachon D.M.R."/>
            <person name="Bonatelli M.L."/>
            <person name="Correr F.H."/>
            <person name="Franceschini L.M."/>
            <person name="Leite T.F."/>
            <person name="Margarido G.R.A."/>
            <person name="Almeida C.A."/>
            <person name="Ferrarezi J.A."/>
            <person name="Labate C.A."/>
        </authorList>
    </citation>
    <scope>NUCLEOTIDE SEQUENCE</scope>
    <source>
        <strain evidence="2">MF-1</strain>
    </source>
</reference>
<gene>
    <name evidence="2" type="ORF">O181_041995</name>
</gene>
<evidence type="ECO:0000313" key="3">
    <source>
        <dbReference type="Proteomes" id="UP000765509"/>
    </source>
</evidence>
<dbReference type="AlphaFoldDB" id="A0A9Q3DJS4"/>
<proteinExistence type="predicted"/>
<evidence type="ECO:0000313" key="2">
    <source>
        <dbReference type="EMBL" id="MBW0502280.1"/>
    </source>
</evidence>
<protein>
    <submittedName>
        <fullName evidence="2">Uncharacterized protein</fullName>
    </submittedName>
</protein>
<accession>A0A9Q3DJS4</accession>
<comment type="caution">
    <text evidence="2">The sequence shown here is derived from an EMBL/GenBank/DDBJ whole genome shotgun (WGS) entry which is preliminary data.</text>
</comment>